<sequence length="1609" mass="178090">MQALPLSDGQTLDLLKGRGSGIAEEISNVVRVFISSTFTDMSTERDALLDKAYSELQAFCQTLGLVFEVVDMRWGVRDAIAVDHMTIELCLREIQSCQRVSVGPIFTALIGNRYGYRPIPRVIEEQEFELLLSKLSADESATQLLKDWFWKDENSVPPAYILQPITTNLPHYSDTRPESWPQHQHDVATWWSTETKLSRLLRAAAVQAEKEGEFSREQRHRFFKSVTEWEIEQGLLASQQSNACVHLFLRELPDLSGSVSQKSSSQFIDIKEDGCVDTEAQELLSSLKMKISSNDSIKLNVHTVQLSKGAIDPCNKTHAQYLQTLCEQFISEMKQQILRRDQKNRAEEKWAWLLQEVSHHMALSASKCAVFCGRADLLNSICETVKEQDSGHHAPLVVFGPSGIGKTSMMCKLSQEVRRTLGEDSVLVLRLLGTSPMSSEIHSVLKSVCFQICSAYGFNHPTLQTINAYEDLVRFFHSTLAAASQKKAGSLVLILDSLDQLSPADGAHRLHWLPKECPQGVHIIVSTLGDGNPILKVLLGGIQNPDSYFAVGQLSLQQGEQVIRTYMAAAGRSLTPAQHSLILSSFDQCGHPFLLKLALDAASQWASYTPLPELQGATSTKEAVSQLYERLEKQHGRVLVTHALGFIVSSRSGLTEAELRDVLSVDDEVLADIYQYWPPPNSSMIRLPPLLWTRLRYDLGEYLVERQVDGNKVLALYHRQFIEMVQERYLSAEQKSRRHHVLADFFKGTWSQGARKPICLPSLKTSLNADRKVASQPLWFTDNVANLRKLRELPFHLLHAGRRDELKHNVIGNMDWLVCKTQACGIRSVIEDLCMCAEHIDCPEVRLVRDAFLLFKPTVDFIEGQMDSCLLYTELLARLHFFADSYSLIGSLCSQCSDFLSTSPNPTFIPLSGFFQPPGGPLKTTLTGFNKGITVLELCSQSRLLLVGAEDGRMIVTGHTVLCCVSCVCGPAAEVQCVRVIGKGTRCVSGSYDQTLRVWSLVTGKQLHCIEEGPRGPQNCALLHMEEERGIIYSGTGAQLNAWQLETGSLLFCIDSESAVFTVIPGGDEPGIALAEGGLLTLWDRGTGRLGMTSKLCDLGRAVPTCTLPLRTHRRLAAGFSDGSVLLISTDGRFNAQKVASSISFLVVSEDETVLCAGHGKSVAVFQLDPSAMERCFVNDLEHEDTVLTAAVGTTQGVLITGSKNEAIQVWSLSSGALLDSFSGMGVSVTALVLVEDTLISASRHAYYLKLWRLHYDPRNKTTAPVPACSLLTAVSHHGEYVYFLKPGDRKKVIVWDYLQGSSVDTIDCSAEVCCLEVAQLKKLLFCGVRSGTVLVYPLEFRHDAMCILPPEPLQKVCSIGLSKLEDRLAVAYEDTILVFDFNPGKDYPVIPGPIHKLAAPQHTVSSIAVLSDCSLLCGLENGEVSFLKDSNAVPLQAHSSQITCIAISNQEIHALVGSQDSIQRLWNLKLGLLDHEMKYKSFFFEGILCAAFSQDDQYVYTGSHDRSIKVWHTGNGSLLAVQYVYASVPRIVATSEGFIAVSHLGYIIKERFISPKRIRAQYNPLQNSRDQYTVTSRERAALPLPRAQAQQGKSSKPTLKRSQSCAVL</sequence>
<keyword evidence="9" id="KW-1185">Reference proteome</keyword>
<comment type="caution">
    <text evidence="8">The sequence shown here is derived from an EMBL/GenBank/DDBJ whole genome shotgun (WGS) entry which is preliminary data.</text>
</comment>
<feature type="repeat" description="WD" evidence="3">
    <location>
        <begin position="1488"/>
        <end position="1522"/>
    </location>
</feature>
<dbReference type="InterPro" id="IPR015943">
    <property type="entry name" value="WD40/YVTN_repeat-like_dom_sf"/>
</dbReference>
<dbReference type="InterPro" id="IPR007111">
    <property type="entry name" value="NACHT_NTPase"/>
</dbReference>
<dbReference type="PANTHER" id="PTHR45013:SF1">
    <property type="entry name" value="NACHT DOMAIN- AND WD REPEAT-CONTAINING PROTEIN 1"/>
    <property type="match status" value="1"/>
</dbReference>
<dbReference type="InterPro" id="IPR027417">
    <property type="entry name" value="P-loop_NTPase"/>
</dbReference>
<dbReference type="InterPro" id="IPR001680">
    <property type="entry name" value="WD40_rpt"/>
</dbReference>
<dbReference type="InterPro" id="IPR057588">
    <property type="entry name" value="NWD1/2-like_WH"/>
</dbReference>
<feature type="repeat" description="WD" evidence="3">
    <location>
        <begin position="1436"/>
        <end position="1470"/>
    </location>
</feature>
<feature type="domain" description="NWD1/2-like winged helix-turn-helix" evidence="7">
    <location>
        <begin position="616"/>
        <end position="735"/>
    </location>
</feature>
<feature type="repeat" description="WD" evidence="3">
    <location>
        <begin position="1180"/>
        <end position="1221"/>
    </location>
</feature>
<proteinExistence type="predicted"/>
<dbReference type="SUPFAM" id="SSF50998">
    <property type="entry name" value="Quinoprotein alcohol dehydrogenase-like"/>
    <property type="match status" value="1"/>
</dbReference>
<dbReference type="Pfam" id="PF05729">
    <property type="entry name" value="NACHT"/>
    <property type="match status" value="1"/>
</dbReference>
<dbReference type="PROSITE" id="PS50294">
    <property type="entry name" value="WD_REPEATS_REGION"/>
    <property type="match status" value="1"/>
</dbReference>
<evidence type="ECO:0000259" key="7">
    <source>
        <dbReference type="Pfam" id="PF25469"/>
    </source>
</evidence>
<evidence type="ECO:0000256" key="3">
    <source>
        <dbReference type="PROSITE-ProRule" id="PRU00221"/>
    </source>
</evidence>
<dbReference type="Pfam" id="PF13271">
    <property type="entry name" value="DUF4062"/>
    <property type="match status" value="1"/>
</dbReference>
<feature type="compositionally biased region" description="Polar residues" evidence="4">
    <location>
        <begin position="1593"/>
        <end position="1609"/>
    </location>
</feature>
<dbReference type="InterPro" id="IPR025139">
    <property type="entry name" value="DUF4062"/>
</dbReference>
<evidence type="ECO:0000256" key="1">
    <source>
        <dbReference type="ARBA" id="ARBA00022574"/>
    </source>
</evidence>
<evidence type="ECO:0000313" key="8">
    <source>
        <dbReference type="EMBL" id="KAK6468071.1"/>
    </source>
</evidence>
<dbReference type="SUPFAM" id="SSF50978">
    <property type="entry name" value="WD40 repeat-like"/>
    <property type="match status" value="1"/>
</dbReference>
<dbReference type="Gene3D" id="3.40.50.300">
    <property type="entry name" value="P-loop containing nucleotide triphosphate hydrolases"/>
    <property type="match status" value="1"/>
</dbReference>
<evidence type="ECO:0000256" key="4">
    <source>
        <dbReference type="SAM" id="MobiDB-lite"/>
    </source>
</evidence>
<dbReference type="SMART" id="SM00320">
    <property type="entry name" value="WD40"/>
    <property type="match status" value="7"/>
</dbReference>
<dbReference type="Pfam" id="PF25469">
    <property type="entry name" value="WHD_NWD1"/>
    <property type="match status" value="1"/>
</dbReference>
<dbReference type="EMBL" id="JAHFZB010000045">
    <property type="protein sequence ID" value="KAK6468071.1"/>
    <property type="molecule type" value="Genomic_DNA"/>
</dbReference>
<dbReference type="Gene3D" id="2.130.10.10">
    <property type="entry name" value="YVTN repeat-like/Quinoprotein amine dehydrogenase"/>
    <property type="match status" value="4"/>
</dbReference>
<feature type="repeat" description="WD" evidence="3">
    <location>
        <begin position="968"/>
        <end position="1009"/>
    </location>
</feature>
<dbReference type="InterPro" id="IPR036322">
    <property type="entry name" value="WD40_repeat_dom_sf"/>
</dbReference>
<protein>
    <submittedName>
        <fullName evidence="8">NACHT domain- and WD repeat-containing protein 1</fullName>
    </submittedName>
</protein>
<keyword evidence="2" id="KW-0677">Repeat</keyword>
<organism evidence="8 9">
    <name type="scientific">Huso huso</name>
    <name type="common">Beluga</name>
    <name type="synonym">Acipenser huso</name>
    <dbReference type="NCBI Taxonomy" id="61971"/>
    <lineage>
        <taxon>Eukaryota</taxon>
        <taxon>Metazoa</taxon>
        <taxon>Chordata</taxon>
        <taxon>Craniata</taxon>
        <taxon>Vertebrata</taxon>
        <taxon>Euteleostomi</taxon>
        <taxon>Actinopterygii</taxon>
        <taxon>Chondrostei</taxon>
        <taxon>Acipenseriformes</taxon>
        <taxon>Acipenseridae</taxon>
        <taxon>Huso</taxon>
    </lineage>
</organism>
<dbReference type="InterPro" id="IPR011047">
    <property type="entry name" value="Quinoprotein_ADH-like_sf"/>
</dbReference>
<feature type="domain" description="NACHT" evidence="5">
    <location>
        <begin position="396"/>
        <end position="569"/>
    </location>
</feature>
<dbReference type="InterPro" id="IPR043365">
    <property type="entry name" value="NWD1"/>
</dbReference>
<dbReference type="Gene3D" id="1.25.40.370">
    <property type="match status" value="1"/>
</dbReference>
<evidence type="ECO:0000256" key="2">
    <source>
        <dbReference type="ARBA" id="ARBA00022737"/>
    </source>
</evidence>
<reference evidence="8 9" key="1">
    <citation type="submission" date="2021-05" db="EMBL/GenBank/DDBJ databases">
        <authorList>
            <person name="Zahm M."/>
            <person name="Klopp C."/>
            <person name="Cabau C."/>
            <person name="Kuhl H."/>
            <person name="Suciu R."/>
            <person name="Ciorpac M."/>
            <person name="Holostenco D."/>
            <person name="Gessner J."/>
            <person name="Wuertz S."/>
            <person name="Hohne C."/>
            <person name="Stock M."/>
            <person name="Gislard M."/>
            <person name="Lluch J."/>
            <person name="Milhes M."/>
            <person name="Lampietro C."/>
            <person name="Lopez Roques C."/>
            <person name="Donnadieu C."/>
            <person name="Du K."/>
            <person name="Schartl M."/>
            <person name="Guiguen Y."/>
        </authorList>
    </citation>
    <scope>NUCLEOTIDE SEQUENCE [LARGE SCALE GENOMIC DNA]</scope>
    <source>
        <strain evidence="8">Hh-F2</strain>
        <tissue evidence="8">Blood</tissue>
    </source>
</reference>
<dbReference type="PROSITE" id="PS50082">
    <property type="entry name" value="WD_REPEATS_2"/>
    <property type="match status" value="4"/>
</dbReference>
<accession>A0ABR0Y5Y0</accession>
<dbReference type="Proteomes" id="UP001369086">
    <property type="component" value="Unassembled WGS sequence"/>
</dbReference>
<evidence type="ECO:0000259" key="5">
    <source>
        <dbReference type="Pfam" id="PF05729"/>
    </source>
</evidence>
<feature type="region of interest" description="Disordered" evidence="4">
    <location>
        <begin position="1586"/>
        <end position="1609"/>
    </location>
</feature>
<dbReference type="SUPFAM" id="SSF52540">
    <property type="entry name" value="P-loop containing nucleoside triphosphate hydrolases"/>
    <property type="match status" value="1"/>
</dbReference>
<evidence type="ECO:0000259" key="6">
    <source>
        <dbReference type="Pfam" id="PF13271"/>
    </source>
</evidence>
<dbReference type="Pfam" id="PF00400">
    <property type="entry name" value="WD40"/>
    <property type="match status" value="2"/>
</dbReference>
<keyword evidence="1 3" id="KW-0853">WD repeat</keyword>
<evidence type="ECO:0000313" key="9">
    <source>
        <dbReference type="Proteomes" id="UP001369086"/>
    </source>
</evidence>
<feature type="domain" description="DUF4062" evidence="6">
    <location>
        <begin position="31"/>
        <end position="120"/>
    </location>
</feature>
<gene>
    <name evidence="8" type="ORF">HHUSO_G33821</name>
</gene>
<name>A0ABR0Y5Y0_HUSHU</name>
<dbReference type="PANTHER" id="PTHR45013">
    <property type="entry name" value="NACHT DOMAIN- AND WD REPEAT-CONTAINING PROTEIN 1"/>
    <property type="match status" value="1"/>
</dbReference>